<dbReference type="HOGENOM" id="CLU_067131_0_0_1"/>
<gene>
    <name evidence="2" type="ORF">SETTUDRAFT_89539</name>
</gene>
<evidence type="ECO:0000313" key="3">
    <source>
        <dbReference type="Proteomes" id="UP000016935"/>
    </source>
</evidence>
<dbReference type="Proteomes" id="UP000016935">
    <property type="component" value="Unassembled WGS sequence"/>
</dbReference>
<sequence>MSGAYPPHAGKKKATLTANEIQTELSNAVKSATHTRAPYKKQAVVLIHFEVDDLHCDGPEKELADTFRQFYGIHNITHLLLMNNDPIPHVLVNETLNKLIRQGNAAKDCLIILYYSGHGQIVVEQSVSKHQGLRFQLKLAGAYDKDTGKPLTPLLDWEVATSMLHGSPCHVLHIMDCCFAAEYMDLDVELLAAATEAAGSDVGRSFTKALVHELRSLSSQPFTISTLYQRLMTNRSALNLDCIPLYNNCNGRDSITLGNAVHRPQAAGPLLKPDSPRILLAANVSHDVNMADIQSLKDWLTSLLPTSIMGMEIKLEGAWDSSSSSSLLLFSLPITVWAHIDRTTSAYTYVGEVTSNNKLLQQAPTQNPALAFRSPQGLETRKPGESSAQN</sequence>
<keyword evidence="3" id="KW-1185">Reference proteome</keyword>
<dbReference type="AlphaFoldDB" id="R0IP36"/>
<feature type="region of interest" description="Disordered" evidence="1">
    <location>
        <begin position="370"/>
        <end position="390"/>
    </location>
</feature>
<dbReference type="RefSeq" id="XP_008025189.1">
    <property type="nucleotide sequence ID" value="XM_008026998.1"/>
</dbReference>
<proteinExistence type="predicted"/>
<reference evidence="2 3" key="2">
    <citation type="journal article" date="2013" name="PLoS Genet.">
        <title>Comparative genome structure, secondary metabolite, and effector coding capacity across Cochliobolus pathogens.</title>
        <authorList>
            <person name="Condon B.J."/>
            <person name="Leng Y."/>
            <person name="Wu D."/>
            <person name="Bushley K.E."/>
            <person name="Ohm R.A."/>
            <person name="Otillar R."/>
            <person name="Martin J."/>
            <person name="Schackwitz W."/>
            <person name="Grimwood J."/>
            <person name="MohdZainudin N."/>
            <person name="Xue C."/>
            <person name="Wang R."/>
            <person name="Manning V.A."/>
            <person name="Dhillon B."/>
            <person name="Tu Z.J."/>
            <person name="Steffenson B.J."/>
            <person name="Salamov A."/>
            <person name="Sun H."/>
            <person name="Lowry S."/>
            <person name="LaButti K."/>
            <person name="Han J."/>
            <person name="Copeland A."/>
            <person name="Lindquist E."/>
            <person name="Barry K."/>
            <person name="Schmutz J."/>
            <person name="Baker S.E."/>
            <person name="Ciuffetti L.M."/>
            <person name="Grigoriev I.V."/>
            <person name="Zhong S."/>
            <person name="Turgeon B.G."/>
        </authorList>
    </citation>
    <scope>NUCLEOTIDE SEQUENCE [LARGE SCALE GENOMIC DNA]</scope>
    <source>
        <strain evidence="3">28A</strain>
    </source>
</reference>
<dbReference type="Gene3D" id="3.40.50.1460">
    <property type="match status" value="1"/>
</dbReference>
<accession>R0IP36</accession>
<reference evidence="2 3" key="1">
    <citation type="journal article" date="2012" name="PLoS Pathog.">
        <title>Diverse lifestyles and strategies of plant pathogenesis encoded in the genomes of eighteen Dothideomycetes fungi.</title>
        <authorList>
            <person name="Ohm R.A."/>
            <person name="Feau N."/>
            <person name="Henrissat B."/>
            <person name="Schoch C.L."/>
            <person name="Horwitz B.A."/>
            <person name="Barry K.W."/>
            <person name="Condon B.J."/>
            <person name="Copeland A.C."/>
            <person name="Dhillon B."/>
            <person name="Glaser F."/>
            <person name="Hesse C.N."/>
            <person name="Kosti I."/>
            <person name="LaButti K."/>
            <person name="Lindquist E.A."/>
            <person name="Lucas S."/>
            <person name="Salamov A.A."/>
            <person name="Bradshaw R.E."/>
            <person name="Ciuffetti L."/>
            <person name="Hamelin R.C."/>
            <person name="Kema G.H.J."/>
            <person name="Lawrence C."/>
            <person name="Scott J.A."/>
            <person name="Spatafora J.W."/>
            <person name="Turgeon B.G."/>
            <person name="de Wit P.J.G.M."/>
            <person name="Zhong S."/>
            <person name="Goodwin S.B."/>
            <person name="Grigoriev I.V."/>
        </authorList>
    </citation>
    <scope>NUCLEOTIDE SEQUENCE [LARGE SCALE GENOMIC DNA]</scope>
    <source>
        <strain evidence="3">28A</strain>
    </source>
</reference>
<evidence type="ECO:0000313" key="2">
    <source>
        <dbReference type="EMBL" id="EOA86511.1"/>
    </source>
</evidence>
<dbReference type="eggNOG" id="ENOG502T0JZ">
    <property type="taxonomic scope" value="Eukaryota"/>
</dbReference>
<dbReference type="EMBL" id="KB908592">
    <property type="protein sequence ID" value="EOA86511.1"/>
    <property type="molecule type" value="Genomic_DNA"/>
</dbReference>
<organism evidence="2 3">
    <name type="scientific">Exserohilum turcicum (strain 28A)</name>
    <name type="common">Northern leaf blight fungus</name>
    <name type="synonym">Setosphaeria turcica</name>
    <dbReference type="NCBI Taxonomy" id="671987"/>
    <lineage>
        <taxon>Eukaryota</taxon>
        <taxon>Fungi</taxon>
        <taxon>Dikarya</taxon>
        <taxon>Ascomycota</taxon>
        <taxon>Pezizomycotina</taxon>
        <taxon>Dothideomycetes</taxon>
        <taxon>Pleosporomycetidae</taxon>
        <taxon>Pleosporales</taxon>
        <taxon>Pleosporineae</taxon>
        <taxon>Pleosporaceae</taxon>
        <taxon>Exserohilum</taxon>
    </lineage>
</organism>
<protein>
    <submittedName>
        <fullName evidence="2">Uncharacterized protein</fullName>
    </submittedName>
</protein>
<dbReference type="STRING" id="671987.R0IP36"/>
<name>R0IP36_EXST2</name>
<dbReference type="OrthoDB" id="3688820at2759"/>
<dbReference type="GeneID" id="19405780"/>
<evidence type="ECO:0000256" key="1">
    <source>
        <dbReference type="SAM" id="MobiDB-lite"/>
    </source>
</evidence>